<evidence type="ECO:0000256" key="15">
    <source>
        <dbReference type="ARBA" id="ARBA00070195"/>
    </source>
</evidence>
<evidence type="ECO:0000256" key="16">
    <source>
        <dbReference type="ARBA" id="ARBA00079101"/>
    </source>
</evidence>
<evidence type="ECO:0000256" key="10">
    <source>
        <dbReference type="ARBA" id="ARBA00023295"/>
    </source>
</evidence>
<keyword evidence="8" id="KW-0325">Glycoprotein</keyword>
<keyword evidence="5" id="KW-0858">Xylan degradation</keyword>
<dbReference type="UniPathway" id="UPA00114"/>
<dbReference type="InterPro" id="IPR036962">
    <property type="entry name" value="Glyco_hydro_3_N_sf"/>
</dbReference>
<evidence type="ECO:0000256" key="12">
    <source>
        <dbReference type="ARBA" id="ARBA00024574"/>
    </source>
</evidence>
<dbReference type="GO" id="GO:0005576">
    <property type="term" value="C:extracellular region"/>
    <property type="evidence" value="ECO:0007669"/>
    <property type="project" value="UniProtKB-SubCell"/>
</dbReference>
<keyword evidence="20" id="KW-1185">Reference proteome</keyword>
<dbReference type="PRINTS" id="PR00133">
    <property type="entry name" value="GLHYDRLASE3"/>
</dbReference>
<dbReference type="PANTHER" id="PTHR42721">
    <property type="entry name" value="SUGAR HYDROLASE-RELATED"/>
    <property type="match status" value="1"/>
</dbReference>
<dbReference type="InterPro" id="IPR044993">
    <property type="entry name" value="BXL"/>
</dbReference>
<organism evidence="19 20">
    <name type="scientific">Aspergillus terreus</name>
    <dbReference type="NCBI Taxonomy" id="33178"/>
    <lineage>
        <taxon>Eukaryota</taxon>
        <taxon>Fungi</taxon>
        <taxon>Dikarya</taxon>
        <taxon>Ascomycota</taxon>
        <taxon>Pezizomycotina</taxon>
        <taxon>Eurotiomycetes</taxon>
        <taxon>Eurotiomycetidae</taxon>
        <taxon>Eurotiales</taxon>
        <taxon>Aspergillaceae</taxon>
        <taxon>Aspergillus</taxon>
        <taxon>Aspergillus subgen. Circumdati</taxon>
    </lineage>
</organism>
<gene>
    <name evidence="19" type="ORF">ATEIFO6365_0009025800</name>
</gene>
<evidence type="ECO:0000256" key="18">
    <source>
        <dbReference type="ARBA" id="ARBA00083921"/>
    </source>
</evidence>
<comment type="pathway">
    <text evidence="2">Glycan degradation; xylan degradation.</text>
</comment>
<keyword evidence="9" id="KW-0119">Carbohydrate metabolism</keyword>
<evidence type="ECO:0000313" key="19">
    <source>
        <dbReference type="EMBL" id="GFF18895.1"/>
    </source>
</evidence>
<evidence type="ECO:0000256" key="5">
    <source>
        <dbReference type="ARBA" id="ARBA00022651"/>
    </source>
</evidence>
<dbReference type="Pfam" id="PF00933">
    <property type="entry name" value="Glyco_hydro_3"/>
    <property type="match status" value="1"/>
</dbReference>
<sequence length="765" mass="82811">MYPSNSRRAASILACIASLTQLGLAQSPFPDCENGPLSKNAVCDTTLDPVTRAQALLAAMTLEEKINNTQYNSPGVPRLGLPAYNWWSEALHGVAGSPGVHFADSGDFSYATSFPSPITLGAAFDDDLVKQVATVIGTEGRAFGNAGHAGLDYWTPNINPYRDPRWGRGQETPGEDPFHTSRYVYHLIDGLQDGIGPEKPKIVATCKHFAGYDLEDWEGNERYAFDAVISEQDMAEYYFPPFKTCTRDAKVDAVMCSYNAVNGIPTCADPWLLQTLLREHWEWEGVGHWVTSDCGAIDNIYKDHKYVADGAHAAAVAINAGTDLDCGSVYPQFLGSAISQGLLGNRTLDRALTRLYSSLVKLGYFDPAADQPYRSIGWNDVATPDAEQLAHTAAVEGIVLLKNDGTLPLKKNGTVAIVGPYANATTQLQGNYEGTAQYIHTMLSAAAQQGYKVKYAPGTGINSNSTSGFEQALNAAKGSDLVIYFGGIDHEIEAEALDRTSIAWPGNQLDLIQQLSDLKKPLVVVQFGGGQVDDSSLLSNAGVNGLLWAGYPSQAGGAAVFDILTGKTAPAGRLPVTQYPEEYVDQVPMTDMNLRPGPSNPGRTYRWYDKAVVPFGYGMHYTTFDVSWEKKNYEPYNTASVKAENAVLETFSLQVKNTGKVTSDYVALVFLTTTDAGPKPYPIKTLVGYQRVKGIRPGERKVVDIDVTVGSVARTAANGDLVLYPGSYKLQVDVEKDYPTAGFKIAGKEVVLDHFPQPPRNATKA</sequence>
<dbReference type="FunFam" id="3.40.50.1700:FF:000007">
    <property type="entry name" value="Exo-1,4-beta-xylosidase xlnD"/>
    <property type="match status" value="1"/>
</dbReference>
<evidence type="ECO:0000256" key="6">
    <source>
        <dbReference type="ARBA" id="ARBA00022729"/>
    </source>
</evidence>
<dbReference type="InterPro" id="IPR017853">
    <property type="entry name" value="GH"/>
</dbReference>
<protein>
    <recommendedName>
        <fullName evidence="15">Probable exo-1,4-beta-xylosidase bxlB</fullName>
        <ecNumber evidence="14">3.2.1.37</ecNumber>
    </recommendedName>
    <alternativeName>
        <fullName evidence="16">1,4-beta-D-xylan xylohydrolase bxlB</fullName>
    </alternativeName>
    <alternativeName>
        <fullName evidence="17">Beta-xylosidase bxlB</fullName>
    </alternativeName>
    <alternativeName>
        <fullName evidence="18">Xylobiase bxlB</fullName>
    </alternativeName>
</protein>
<evidence type="ECO:0000313" key="20">
    <source>
        <dbReference type="Proteomes" id="UP000452235"/>
    </source>
</evidence>
<comment type="similarity">
    <text evidence="3">Belongs to the glycosyl hydrolase 3 family.</text>
</comment>
<dbReference type="InterPro" id="IPR001764">
    <property type="entry name" value="Glyco_hydro_3_N"/>
</dbReference>
<dbReference type="AlphaFoldDB" id="A0A5M3Z7Y8"/>
<dbReference type="Gene3D" id="2.60.40.10">
    <property type="entry name" value="Immunoglobulins"/>
    <property type="match status" value="1"/>
</dbReference>
<comment type="caution">
    <text evidence="19">The sequence shown here is derived from an EMBL/GenBank/DDBJ whole genome shotgun (WGS) entry which is preliminary data.</text>
</comment>
<keyword evidence="4" id="KW-0964">Secreted</keyword>
<dbReference type="Gene3D" id="3.20.20.300">
    <property type="entry name" value="Glycoside hydrolase, family 3, N-terminal domain"/>
    <property type="match status" value="1"/>
</dbReference>
<evidence type="ECO:0000256" key="11">
    <source>
        <dbReference type="ARBA" id="ARBA00023326"/>
    </source>
</evidence>
<dbReference type="EMBL" id="BLJY01000009">
    <property type="protein sequence ID" value="GFF18895.1"/>
    <property type="molecule type" value="Genomic_DNA"/>
</dbReference>
<dbReference type="InterPro" id="IPR036881">
    <property type="entry name" value="Glyco_hydro_3_C_sf"/>
</dbReference>
<dbReference type="Pfam" id="PF01915">
    <property type="entry name" value="Glyco_hydro_3_C"/>
    <property type="match status" value="1"/>
</dbReference>
<dbReference type="InterPro" id="IPR013783">
    <property type="entry name" value="Ig-like_fold"/>
</dbReference>
<accession>A0A5M3Z7Y8</accession>
<comment type="function">
    <text evidence="13">Xylan 1,4-beta-xylosidase involved in the hydrolysis of xylan, a major structural heterogeneous polysaccharide found in plant biomass representing the second most abundant polysaccharide in the biosphere, after cellulose.</text>
</comment>
<dbReference type="GO" id="GO:0009044">
    <property type="term" value="F:xylan 1,4-beta-xylosidase activity"/>
    <property type="evidence" value="ECO:0007669"/>
    <property type="project" value="UniProtKB-EC"/>
</dbReference>
<evidence type="ECO:0000256" key="1">
    <source>
        <dbReference type="ARBA" id="ARBA00004613"/>
    </source>
</evidence>
<dbReference type="Gene3D" id="3.40.50.1700">
    <property type="entry name" value="Glycoside hydrolase family 3 C-terminal domain"/>
    <property type="match status" value="1"/>
</dbReference>
<dbReference type="PANTHER" id="PTHR42721:SF3">
    <property type="entry name" value="BETA-D-XYLOSIDASE 5-RELATED"/>
    <property type="match status" value="1"/>
</dbReference>
<name>A0A5M3Z7Y8_ASPTE</name>
<keyword evidence="7" id="KW-0378">Hydrolase</keyword>
<dbReference type="InterPro" id="IPR002772">
    <property type="entry name" value="Glyco_hydro_3_C"/>
</dbReference>
<evidence type="ECO:0000256" key="14">
    <source>
        <dbReference type="ARBA" id="ARBA00026107"/>
    </source>
</evidence>
<evidence type="ECO:0000256" key="9">
    <source>
        <dbReference type="ARBA" id="ARBA00023277"/>
    </source>
</evidence>
<comment type="catalytic activity">
    <reaction evidence="12">
        <text>Hydrolysis of (1-&gt;4)-beta-D-xylans, to remove successive D-xylose residues from the non-reducing termini.</text>
        <dbReference type="EC" id="3.2.1.37"/>
    </reaction>
</comment>
<keyword evidence="6" id="KW-0732">Signal</keyword>
<evidence type="ECO:0000256" key="8">
    <source>
        <dbReference type="ARBA" id="ARBA00023180"/>
    </source>
</evidence>
<dbReference type="SUPFAM" id="SSF51445">
    <property type="entry name" value="(Trans)glycosidases"/>
    <property type="match status" value="1"/>
</dbReference>
<comment type="subcellular location">
    <subcellularLocation>
        <location evidence="1">Secreted</location>
    </subcellularLocation>
</comment>
<dbReference type="VEuPathDB" id="FungiDB:ATEG_09052"/>
<dbReference type="GO" id="GO:0046556">
    <property type="term" value="F:alpha-L-arabinofuranosidase activity"/>
    <property type="evidence" value="ECO:0007669"/>
    <property type="project" value="TreeGrafter"/>
</dbReference>
<dbReference type="FunFam" id="3.20.20.300:FF:000013">
    <property type="entry name" value="Probable exo-1,4-beta-xylosidase xlnD"/>
    <property type="match status" value="1"/>
</dbReference>
<dbReference type="GO" id="GO:0031222">
    <property type="term" value="P:arabinan catabolic process"/>
    <property type="evidence" value="ECO:0007669"/>
    <property type="project" value="TreeGrafter"/>
</dbReference>
<dbReference type="OrthoDB" id="47059at2759"/>
<keyword evidence="11" id="KW-0624">Polysaccharide degradation</keyword>
<dbReference type="EC" id="3.2.1.37" evidence="14"/>
<dbReference type="InterPro" id="IPR026891">
    <property type="entry name" value="Fn3-like"/>
</dbReference>
<evidence type="ECO:0000256" key="17">
    <source>
        <dbReference type="ARBA" id="ARBA00079314"/>
    </source>
</evidence>
<evidence type="ECO:0000256" key="2">
    <source>
        <dbReference type="ARBA" id="ARBA00004851"/>
    </source>
</evidence>
<dbReference type="SMART" id="SM01217">
    <property type="entry name" value="Fn3_like"/>
    <property type="match status" value="1"/>
</dbReference>
<proteinExistence type="inferred from homology"/>
<dbReference type="Proteomes" id="UP000452235">
    <property type="component" value="Unassembled WGS sequence"/>
</dbReference>
<dbReference type="Pfam" id="PF14310">
    <property type="entry name" value="Fn3-like"/>
    <property type="match status" value="1"/>
</dbReference>
<evidence type="ECO:0000256" key="3">
    <source>
        <dbReference type="ARBA" id="ARBA00005336"/>
    </source>
</evidence>
<evidence type="ECO:0000256" key="4">
    <source>
        <dbReference type="ARBA" id="ARBA00022525"/>
    </source>
</evidence>
<evidence type="ECO:0000256" key="13">
    <source>
        <dbReference type="ARBA" id="ARBA00025331"/>
    </source>
</evidence>
<evidence type="ECO:0000256" key="7">
    <source>
        <dbReference type="ARBA" id="ARBA00022801"/>
    </source>
</evidence>
<dbReference type="SUPFAM" id="SSF52279">
    <property type="entry name" value="Beta-D-glucan exohydrolase, C-terminal domain"/>
    <property type="match status" value="1"/>
</dbReference>
<reference evidence="19 20" key="1">
    <citation type="submission" date="2020-01" db="EMBL/GenBank/DDBJ databases">
        <title>Aspergillus terreus IFO 6365 whole genome shotgun sequence.</title>
        <authorList>
            <person name="Kanamasa S."/>
            <person name="Takahashi H."/>
        </authorList>
    </citation>
    <scope>NUCLEOTIDE SEQUENCE [LARGE SCALE GENOMIC DNA]</scope>
    <source>
        <strain evidence="19 20">IFO 6365</strain>
    </source>
</reference>
<keyword evidence="10" id="KW-0326">Glycosidase</keyword>
<dbReference type="GO" id="GO:0045493">
    <property type="term" value="P:xylan catabolic process"/>
    <property type="evidence" value="ECO:0007669"/>
    <property type="project" value="UniProtKB-UniPathway"/>
</dbReference>